<dbReference type="OMA" id="CQNKEAF"/>
<dbReference type="EMBL" id="CAJJDM010000121">
    <property type="protein sequence ID" value="CAD8102327.1"/>
    <property type="molecule type" value="Genomic_DNA"/>
</dbReference>
<accession>A0A8S1PGS8</accession>
<dbReference type="Proteomes" id="UP000688137">
    <property type="component" value="Unassembled WGS sequence"/>
</dbReference>
<protein>
    <submittedName>
        <fullName evidence="1">Uncharacterized protein</fullName>
    </submittedName>
</protein>
<keyword evidence="2" id="KW-1185">Reference proteome</keyword>
<name>A0A8S1PGS8_PARPR</name>
<comment type="caution">
    <text evidence="1">The sequence shown here is derived from an EMBL/GenBank/DDBJ whole genome shotgun (WGS) entry which is preliminary data.</text>
</comment>
<reference evidence="1" key="1">
    <citation type="submission" date="2021-01" db="EMBL/GenBank/DDBJ databases">
        <authorList>
            <consortium name="Genoscope - CEA"/>
            <person name="William W."/>
        </authorList>
    </citation>
    <scope>NUCLEOTIDE SEQUENCE</scope>
</reference>
<dbReference type="AlphaFoldDB" id="A0A8S1PGS8"/>
<gene>
    <name evidence="1" type="ORF">PPRIM_AZ9-3.1.T1180044</name>
</gene>
<proteinExistence type="predicted"/>
<evidence type="ECO:0000313" key="1">
    <source>
        <dbReference type="EMBL" id="CAD8102327.1"/>
    </source>
</evidence>
<evidence type="ECO:0000313" key="2">
    <source>
        <dbReference type="Proteomes" id="UP000688137"/>
    </source>
</evidence>
<organism evidence="1 2">
    <name type="scientific">Paramecium primaurelia</name>
    <dbReference type="NCBI Taxonomy" id="5886"/>
    <lineage>
        <taxon>Eukaryota</taxon>
        <taxon>Sar</taxon>
        <taxon>Alveolata</taxon>
        <taxon>Ciliophora</taxon>
        <taxon>Intramacronucleata</taxon>
        <taxon>Oligohymenophorea</taxon>
        <taxon>Peniculida</taxon>
        <taxon>Parameciidae</taxon>
        <taxon>Paramecium</taxon>
    </lineage>
</organism>
<sequence>MRARKYFVLVQENLQTQFYKTEKYTQINLDKNPNQKKFQFQDENLAKKFISNVQSCQNKEAFEKLEMDYEISKQLAKYQEKIKSCKTFSDNENLDGVSINLRRLTYIYVLWNKNSYELPRMYFTQITAQKNSTSEDQLGKFSEPEAALSYIREILETLEIKRKLLSDTNASTSSENNDKTQDEIVKEEKELNFSNLGKLQQLDQQYSYFFPKNYLDKYQSVNIKPEESYAIQCSSFCTLHFHSSVGINLINYVSGKNLRTQGLYVGHQKPYVLGLLSVLYGLRYSLFLNLPQITLQVWKKQDFEFLNKMVQPPYPQQQQAMAAIDGYSTLLKQVKFELTEYDLCKSSYVSAVKEFEKYANVKQRSKKIRKIDKDD</sequence>